<dbReference type="PANTHER" id="PTHR11022">
    <property type="entry name" value="PEPTIDOGLYCAN RECOGNITION PROTEIN"/>
    <property type="match status" value="1"/>
</dbReference>
<feature type="domain" description="N-acetylmuramoyl-L-alanine amidase" evidence="2">
    <location>
        <begin position="21"/>
        <end position="157"/>
    </location>
</feature>
<name>A0A174M330_BACUN</name>
<dbReference type="FunFam" id="3.40.80.10:FF:000008">
    <property type="entry name" value="N-acetylmuramoyl-L-alanine amidase"/>
    <property type="match status" value="1"/>
</dbReference>
<reference evidence="4 5" key="1">
    <citation type="submission" date="2015-09" db="EMBL/GenBank/DDBJ databases">
        <authorList>
            <consortium name="Pathogen Informatics"/>
        </authorList>
    </citation>
    <scope>NUCLEOTIDE SEQUENCE [LARGE SCALE GENOMIC DNA]</scope>
    <source>
        <strain evidence="4 5">2789STDY5834847</strain>
    </source>
</reference>
<dbReference type="InterPro" id="IPR006619">
    <property type="entry name" value="PGRP_domain_met/bac"/>
</dbReference>
<proteinExistence type="inferred from homology"/>
<dbReference type="GO" id="GO:0008745">
    <property type="term" value="F:N-acetylmuramoyl-L-alanine amidase activity"/>
    <property type="evidence" value="ECO:0007669"/>
    <property type="project" value="InterPro"/>
</dbReference>
<dbReference type="Gene3D" id="3.40.80.10">
    <property type="entry name" value="Peptidoglycan recognition protein-like"/>
    <property type="match status" value="1"/>
</dbReference>
<dbReference type="InterPro" id="IPR036505">
    <property type="entry name" value="Amidase/PGRP_sf"/>
</dbReference>
<evidence type="ECO:0000313" key="4">
    <source>
        <dbReference type="EMBL" id="CUP28420.1"/>
    </source>
</evidence>
<sequence length="188" mass="20735">MTQPAIVSQPIAAATAAMSTANLPTLRLDCNRNVNLIVVHCTASRCDRQLTPESLDRLHRQRGFTACGYHFYITREGTVFPMRPLDTVGAHVRGFNAHSIGIAYEGGLQPDGAAADTRTPQQREALRFLIRQLLVLYPKCTVCGHRDLSPDLNGNGVIEPQEWLKQCPCFDASTEYAPLCAEAFHRNG</sequence>
<dbReference type="CDD" id="cd06583">
    <property type="entry name" value="PGRP"/>
    <property type="match status" value="1"/>
</dbReference>
<dbReference type="SUPFAM" id="SSF55846">
    <property type="entry name" value="N-acetylmuramoyl-L-alanine amidase-like"/>
    <property type="match status" value="1"/>
</dbReference>
<evidence type="ECO:0000313" key="5">
    <source>
        <dbReference type="Proteomes" id="UP000095614"/>
    </source>
</evidence>
<dbReference type="InterPro" id="IPR015510">
    <property type="entry name" value="PGRP"/>
</dbReference>
<dbReference type="InterPro" id="IPR018247">
    <property type="entry name" value="EF_Hand_1_Ca_BS"/>
</dbReference>
<dbReference type="InterPro" id="IPR002502">
    <property type="entry name" value="Amidase_domain"/>
</dbReference>
<dbReference type="PANTHER" id="PTHR11022:SF41">
    <property type="entry name" value="PEPTIDOGLYCAN-RECOGNITION PROTEIN LC-RELATED"/>
    <property type="match status" value="1"/>
</dbReference>
<dbReference type="SMART" id="SM00701">
    <property type="entry name" value="PGRP"/>
    <property type="match status" value="1"/>
</dbReference>
<feature type="domain" description="Peptidoglycan recognition protein family" evidence="3">
    <location>
        <begin position="23"/>
        <end position="149"/>
    </location>
</feature>
<dbReference type="Pfam" id="PF01510">
    <property type="entry name" value="Amidase_2"/>
    <property type="match status" value="1"/>
</dbReference>
<comment type="similarity">
    <text evidence="1">Belongs to the N-acetylmuramoyl-L-alanine amidase 2 family.</text>
</comment>
<evidence type="ECO:0000259" key="2">
    <source>
        <dbReference type="SMART" id="SM00644"/>
    </source>
</evidence>
<evidence type="ECO:0000259" key="3">
    <source>
        <dbReference type="SMART" id="SM00701"/>
    </source>
</evidence>
<dbReference type="PROSITE" id="PS00018">
    <property type="entry name" value="EF_HAND_1"/>
    <property type="match status" value="1"/>
</dbReference>
<dbReference type="AlphaFoldDB" id="A0A174M330"/>
<dbReference type="GO" id="GO:0009253">
    <property type="term" value="P:peptidoglycan catabolic process"/>
    <property type="evidence" value="ECO:0007669"/>
    <property type="project" value="InterPro"/>
</dbReference>
<evidence type="ECO:0000256" key="1">
    <source>
        <dbReference type="ARBA" id="ARBA00007553"/>
    </source>
</evidence>
<protein>
    <submittedName>
        <fullName evidence="4">N-acetylmuramoyl-L-alanine amidase</fullName>
    </submittedName>
</protein>
<dbReference type="SMART" id="SM00644">
    <property type="entry name" value="Ami_2"/>
    <property type="match status" value="1"/>
</dbReference>
<accession>A0A174M330</accession>
<gene>
    <name evidence="4" type="ORF">ERS852462_03159</name>
</gene>
<organism evidence="4 5">
    <name type="scientific">Bacteroides uniformis</name>
    <dbReference type="NCBI Taxonomy" id="820"/>
    <lineage>
        <taxon>Bacteria</taxon>
        <taxon>Pseudomonadati</taxon>
        <taxon>Bacteroidota</taxon>
        <taxon>Bacteroidia</taxon>
        <taxon>Bacteroidales</taxon>
        <taxon>Bacteroidaceae</taxon>
        <taxon>Bacteroides</taxon>
    </lineage>
</organism>
<dbReference type="Proteomes" id="UP000095614">
    <property type="component" value="Unassembled WGS sequence"/>
</dbReference>
<dbReference type="EMBL" id="CZAF01000009">
    <property type="protein sequence ID" value="CUP28420.1"/>
    <property type="molecule type" value="Genomic_DNA"/>
</dbReference>
<dbReference type="GO" id="GO:0008270">
    <property type="term" value="F:zinc ion binding"/>
    <property type="evidence" value="ECO:0007669"/>
    <property type="project" value="InterPro"/>
</dbReference>